<accession>A0A1H9YA68</accession>
<feature type="transmembrane region" description="Helical" evidence="6">
    <location>
        <begin position="224"/>
        <end position="243"/>
    </location>
</feature>
<comment type="similarity">
    <text evidence="2 6">Belongs to the 4-toluene sulfonate uptake permease (TSUP) (TC 2.A.102) family.</text>
</comment>
<name>A0A1H9YA68_9BACI</name>
<feature type="transmembrane region" description="Helical" evidence="6">
    <location>
        <begin position="7"/>
        <end position="30"/>
    </location>
</feature>
<dbReference type="AlphaFoldDB" id="A0A1H9YA68"/>
<dbReference type="GO" id="GO:0005886">
    <property type="term" value="C:plasma membrane"/>
    <property type="evidence" value="ECO:0007669"/>
    <property type="project" value="UniProtKB-SubCell"/>
</dbReference>
<organism evidence="7 8">
    <name type="scientific">Salinibacillus kushneri</name>
    <dbReference type="NCBI Taxonomy" id="237682"/>
    <lineage>
        <taxon>Bacteria</taxon>
        <taxon>Bacillati</taxon>
        <taxon>Bacillota</taxon>
        <taxon>Bacilli</taxon>
        <taxon>Bacillales</taxon>
        <taxon>Bacillaceae</taxon>
        <taxon>Salinibacillus</taxon>
    </lineage>
</organism>
<dbReference type="PANTHER" id="PTHR43701:SF2">
    <property type="entry name" value="MEMBRANE TRANSPORTER PROTEIN YJNA-RELATED"/>
    <property type="match status" value="1"/>
</dbReference>
<dbReference type="OrthoDB" id="9780109at2"/>
<keyword evidence="4 6" id="KW-1133">Transmembrane helix</keyword>
<evidence type="ECO:0000256" key="6">
    <source>
        <dbReference type="RuleBase" id="RU363041"/>
    </source>
</evidence>
<sequence length="274" mass="30053">MVYIAMLVIGFFSSFIGSIAGLGGGIIFVPGVLLLAETLSFFSWVTPQNVVGMSLLVMIFTGFSSTYTYLKYKRVDLKSGALFLTGSIPGSLTGVFINRYLQEDSFQLYFGILMVVISLMFFVKQNEMNPLLKTNKGIKRVFYLNNVPFSYRYPISPALIISYAVGLCSGLFGIGGGSLMVPAMILLFGFPAKVAAPTSMFMIFISSSVSSIAHISLGHIVWEYVWFFIPGAWIGGTAGAIVSQRLRGSTIEWILRILMIIIGARLIWDGYANL</sequence>
<keyword evidence="6" id="KW-1003">Cell membrane</keyword>
<comment type="subcellular location">
    <subcellularLocation>
        <location evidence="6">Cell membrane</location>
        <topology evidence="6">Multi-pass membrane protein</topology>
    </subcellularLocation>
    <subcellularLocation>
        <location evidence="1">Membrane</location>
        <topology evidence="1">Multi-pass membrane protein</topology>
    </subcellularLocation>
</comment>
<gene>
    <name evidence="7" type="ORF">SAMN05421676_10183</name>
</gene>
<feature type="transmembrane region" description="Helical" evidence="6">
    <location>
        <begin position="250"/>
        <end position="268"/>
    </location>
</feature>
<feature type="transmembrane region" description="Helical" evidence="6">
    <location>
        <begin position="143"/>
        <end position="165"/>
    </location>
</feature>
<reference evidence="8" key="1">
    <citation type="submission" date="2016-10" db="EMBL/GenBank/DDBJ databases">
        <authorList>
            <person name="Varghese N."/>
            <person name="Submissions S."/>
        </authorList>
    </citation>
    <scope>NUCLEOTIDE SEQUENCE [LARGE SCALE GENOMIC DNA]</scope>
    <source>
        <strain evidence="8">CGMCC 1.3566</strain>
    </source>
</reference>
<evidence type="ECO:0000256" key="2">
    <source>
        <dbReference type="ARBA" id="ARBA00009142"/>
    </source>
</evidence>
<evidence type="ECO:0000256" key="3">
    <source>
        <dbReference type="ARBA" id="ARBA00022692"/>
    </source>
</evidence>
<dbReference type="STRING" id="237682.SAMN05421676_10183"/>
<dbReference type="PANTHER" id="PTHR43701">
    <property type="entry name" value="MEMBRANE TRANSPORTER PROTEIN MJ0441-RELATED"/>
    <property type="match status" value="1"/>
</dbReference>
<feature type="transmembrane region" description="Helical" evidence="6">
    <location>
        <begin position="50"/>
        <end position="70"/>
    </location>
</feature>
<dbReference type="InterPro" id="IPR002781">
    <property type="entry name" value="TM_pro_TauE-like"/>
</dbReference>
<keyword evidence="3 6" id="KW-0812">Transmembrane</keyword>
<evidence type="ECO:0000313" key="7">
    <source>
        <dbReference type="EMBL" id="SES65727.1"/>
    </source>
</evidence>
<proteinExistence type="inferred from homology"/>
<evidence type="ECO:0000256" key="1">
    <source>
        <dbReference type="ARBA" id="ARBA00004141"/>
    </source>
</evidence>
<dbReference type="Pfam" id="PF01925">
    <property type="entry name" value="TauE"/>
    <property type="match status" value="1"/>
</dbReference>
<evidence type="ECO:0000313" key="8">
    <source>
        <dbReference type="Proteomes" id="UP000199095"/>
    </source>
</evidence>
<feature type="transmembrane region" description="Helical" evidence="6">
    <location>
        <begin position="106"/>
        <end position="123"/>
    </location>
</feature>
<evidence type="ECO:0000256" key="4">
    <source>
        <dbReference type="ARBA" id="ARBA00022989"/>
    </source>
</evidence>
<dbReference type="InterPro" id="IPR051598">
    <property type="entry name" value="TSUP/Inactive_protease-like"/>
</dbReference>
<evidence type="ECO:0000256" key="5">
    <source>
        <dbReference type="ARBA" id="ARBA00023136"/>
    </source>
</evidence>
<protein>
    <recommendedName>
        <fullName evidence="6">Probable membrane transporter protein</fullName>
    </recommendedName>
</protein>
<keyword evidence="5 6" id="KW-0472">Membrane</keyword>
<dbReference type="Proteomes" id="UP000199095">
    <property type="component" value="Unassembled WGS sequence"/>
</dbReference>
<dbReference type="EMBL" id="FOHJ01000001">
    <property type="protein sequence ID" value="SES65727.1"/>
    <property type="molecule type" value="Genomic_DNA"/>
</dbReference>
<keyword evidence="8" id="KW-1185">Reference proteome</keyword>